<feature type="region of interest" description="Actin-binding" evidence="6">
    <location>
        <begin position="246"/>
        <end position="268"/>
    </location>
</feature>
<keyword evidence="4 7" id="KW-0175">Coiled coil</keyword>
<evidence type="ECO:0000256" key="3">
    <source>
        <dbReference type="ARBA" id="ARBA00022840"/>
    </source>
</evidence>
<dbReference type="InterPro" id="IPR001609">
    <property type="entry name" value="Myosin_head_motor_dom-like"/>
</dbReference>
<evidence type="ECO:0000313" key="11">
    <source>
        <dbReference type="EMBL" id="CAG5135330.1"/>
    </source>
</evidence>
<dbReference type="SMART" id="SM00242">
    <property type="entry name" value="MYSc"/>
    <property type="match status" value="1"/>
</dbReference>
<feature type="non-terminal residue" evidence="11">
    <location>
        <position position="1"/>
    </location>
</feature>
<keyword evidence="1" id="KW-0677">Repeat</keyword>
<feature type="transmembrane region" description="Helical" evidence="9">
    <location>
        <begin position="589"/>
        <end position="619"/>
    </location>
</feature>
<dbReference type="GO" id="GO:0016459">
    <property type="term" value="C:myosin complex"/>
    <property type="evidence" value="ECO:0007669"/>
    <property type="project" value="UniProtKB-KW"/>
</dbReference>
<evidence type="ECO:0000259" key="10">
    <source>
        <dbReference type="PROSITE" id="PS51456"/>
    </source>
</evidence>
<evidence type="ECO:0000256" key="8">
    <source>
        <dbReference type="SAM" id="MobiDB-lite"/>
    </source>
</evidence>
<dbReference type="GO" id="GO:0005524">
    <property type="term" value="F:ATP binding"/>
    <property type="evidence" value="ECO:0007669"/>
    <property type="project" value="UniProtKB-KW"/>
</dbReference>
<keyword evidence="6" id="KW-0505">Motor protein</keyword>
<dbReference type="SUPFAM" id="SSF52540">
    <property type="entry name" value="P-loop containing nucleoside triphosphate hydrolases"/>
    <property type="match status" value="2"/>
</dbReference>
<evidence type="ECO:0000256" key="9">
    <source>
        <dbReference type="SAM" id="Phobius"/>
    </source>
</evidence>
<evidence type="ECO:0000313" key="12">
    <source>
        <dbReference type="Proteomes" id="UP000678393"/>
    </source>
</evidence>
<evidence type="ECO:0000256" key="2">
    <source>
        <dbReference type="ARBA" id="ARBA00022741"/>
    </source>
</evidence>
<accession>A0A8S4A4C4</accession>
<dbReference type="GO" id="GO:0005737">
    <property type="term" value="C:cytoplasm"/>
    <property type="evidence" value="ECO:0007669"/>
    <property type="project" value="TreeGrafter"/>
</dbReference>
<dbReference type="Pfam" id="PF00063">
    <property type="entry name" value="Myosin_head"/>
    <property type="match status" value="1"/>
</dbReference>
<reference evidence="11" key="1">
    <citation type="submission" date="2021-04" db="EMBL/GenBank/DDBJ databases">
        <authorList>
            <consortium name="Molecular Ecology Group"/>
        </authorList>
    </citation>
    <scope>NUCLEOTIDE SEQUENCE</scope>
</reference>
<feature type="domain" description="Myosin motor" evidence="10">
    <location>
        <begin position="1"/>
        <end position="367"/>
    </location>
</feature>
<keyword evidence="9" id="KW-1133">Transmembrane helix</keyword>
<dbReference type="PANTHER" id="PTHR13140:SF706">
    <property type="entry name" value="DILUTE CLASS UNCONVENTIONAL MYOSIN, ISOFORM C"/>
    <property type="match status" value="1"/>
</dbReference>
<dbReference type="Pfam" id="PF00612">
    <property type="entry name" value="IQ"/>
    <property type="match status" value="4"/>
</dbReference>
<dbReference type="OrthoDB" id="6108017at2759"/>
<dbReference type="FunFam" id="1.20.58.530:FF:000002">
    <property type="entry name" value="Class V myosin"/>
    <property type="match status" value="1"/>
</dbReference>
<dbReference type="PROSITE" id="PS51456">
    <property type="entry name" value="MYOSIN_MOTOR"/>
    <property type="match status" value="1"/>
</dbReference>
<feature type="region of interest" description="Disordered" evidence="8">
    <location>
        <begin position="700"/>
        <end position="737"/>
    </location>
</feature>
<protein>
    <recommendedName>
        <fullName evidence="10">Myosin motor domain-containing protein</fullName>
    </recommendedName>
</protein>
<feature type="region of interest" description="Disordered" evidence="8">
    <location>
        <begin position="203"/>
        <end position="238"/>
    </location>
</feature>
<proteinExistence type="inferred from homology"/>
<feature type="non-terminal residue" evidence="11">
    <location>
        <position position="737"/>
    </location>
</feature>
<dbReference type="AlphaFoldDB" id="A0A8S4A4C4"/>
<evidence type="ECO:0000256" key="7">
    <source>
        <dbReference type="SAM" id="Coils"/>
    </source>
</evidence>
<organism evidence="11 12">
    <name type="scientific">Candidula unifasciata</name>
    <dbReference type="NCBI Taxonomy" id="100452"/>
    <lineage>
        <taxon>Eukaryota</taxon>
        <taxon>Metazoa</taxon>
        <taxon>Spiralia</taxon>
        <taxon>Lophotrochozoa</taxon>
        <taxon>Mollusca</taxon>
        <taxon>Gastropoda</taxon>
        <taxon>Heterobranchia</taxon>
        <taxon>Euthyneura</taxon>
        <taxon>Panpulmonata</taxon>
        <taxon>Eupulmonata</taxon>
        <taxon>Stylommatophora</taxon>
        <taxon>Helicina</taxon>
        <taxon>Helicoidea</taxon>
        <taxon>Geomitridae</taxon>
        <taxon>Candidula</taxon>
    </lineage>
</organism>
<feature type="coiled-coil region" evidence="7">
    <location>
        <begin position="519"/>
        <end position="570"/>
    </location>
</feature>
<keyword evidence="9" id="KW-0812">Transmembrane</keyword>
<evidence type="ECO:0000256" key="5">
    <source>
        <dbReference type="ARBA" id="ARBA00023203"/>
    </source>
</evidence>
<dbReference type="Gene3D" id="1.20.5.190">
    <property type="match status" value="3"/>
</dbReference>
<dbReference type="GO" id="GO:0007015">
    <property type="term" value="P:actin filament organization"/>
    <property type="evidence" value="ECO:0007669"/>
    <property type="project" value="TreeGrafter"/>
</dbReference>
<dbReference type="Proteomes" id="UP000678393">
    <property type="component" value="Unassembled WGS sequence"/>
</dbReference>
<name>A0A8S4A4C4_9EUPU</name>
<evidence type="ECO:0000256" key="1">
    <source>
        <dbReference type="ARBA" id="ARBA00022737"/>
    </source>
</evidence>
<dbReference type="PROSITE" id="PS50096">
    <property type="entry name" value="IQ"/>
    <property type="match status" value="5"/>
</dbReference>
<comment type="caution">
    <text evidence="11">The sequence shown here is derived from an EMBL/GenBank/DDBJ whole genome shotgun (WGS) entry which is preliminary data.</text>
</comment>
<dbReference type="GO" id="GO:0000146">
    <property type="term" value="F:microfilament motor activity"/>
    <property type="evidence" value="ECO:0007669"/>
    <property type="project" value="TreeGrafter"/>
</dbReference>
<comment type="caution">
    <text evidence="6">Lacks conserved residue(s) required for the propagation of feature annotation.</text>
</comment>
<comment type="similarity">
    <text evidence="6">Belongs to the TRAFAC class myosin-kinesin ATPase superfamily. Myosin family.</text>
</comment>
<sequence length="737" mass="85861">AILARDALVKTIYSRLFDWIVGHINRALHSSAKAHKFIGVLDIYGFETFQINSFEQFCINYANEKLQQIFNMHVFKLEQEEYVREQIQWSFIDFSDNQPCIDLIESKLGVLDLLDDECKMPRGSEENWCQKLYDKHLNKSQHFAKPRLSRSAFIIHHFADKVEYQADGFLEKNRDTVLEEQVNTLRASQFQLVSALFMEETEDVAPGGAGGRRNRSSSTTQPVRVQPKAGSKQNKKTVGSQFRDSLCSLMDTLNATSPHYIRCIKPNDLKEAFLFEPKRAVEQLRACGVLETIRISAAGYPSRWTYPEFFQRYRVLASSRHIIKHDLQKTCEVILSALIADEDKYRFGKTKIFFRAGQVAYLEKLRTSKLRACGVMIQKHIRGWLQRCKYQSIRNTVLLVQRFGRGLLARKYATHLRRMRAAARIQAVWKGYRQRKMFKSMYSAVVILQAHVRAMIARRYYTDLLRNHKALVLQKNIRAYLQRQKFECVLRGIILTQCNFRRRKARTEYKLLKMEARSVDHIKQVNQGLENKIIELQQRLDIQTKQAMQVKIVEAEVVKMKEEIDRLRNVEAVVQVSSNKVVDMEVKGIIFFIYIFFLTIFLLLSFCIFSFLSVLLSFLSVMKNLYKENLALTEKLEDANATIKQMEDKAEEVVKEKIAMANKLLIEESELERSHHQKLISEYSHLQQRFNNLQEEMQNLTGKRKGHRHTPSDTSAISFDSENSSGAEVEQREDGDK</sequence>
<evidence type="ECO:0000256" key="6">
    <source>
        <dbReference type="PROSITE-ProRule" id="PRU00782"/>
    </source>
</evidence>
<keyword evidence="9" id="KW-0472">Membrane</keyword>
<keyword evidence="12" id="KW-1185">Reference proteome</keyword>
<keyword evidence="5 6" id="KW-0009">Actin-binding</keyword>
<dbReference type="GO" id="GO:0051015">
    <property type="term" value="F:actin filament binding"/>
    <property type="evidence" value="ECO:0007669"/>
    <property type="project" value="TreeGrafter"/>
</dbReference>
<evidence type="ECO:0000256" key="4">
    <source>
        <dbReference type="ARBA" id="ARBA00023054"/>
    </source>
</evidence>
<dbReference type="Gene3D" id="6.20.240.20">
    <property type="match status" value="1"/>
</dbReference>
<gene>
    <name evidence="11" type="ORF">CUNI_LOCUS20888</name>
</gene>
<dbReference type="PANTHER" id="PTHR13140">
    <property type="entry name" value="MYOSIN"/>
    <property type="match status" value="1"/>
</dbReference>
<dbReference type="SMART" id="SM00015">
    <property type="entry name" value="IQ"/>
    <property type="match status" value="6"/>
</dbReference>
<keyword evidence="3" id="KW-0067">ATP-binding</keyword>
<dbReference type="PRINTS" id="PR00193">
    <property type="entry name" value="MYOSINHEAVY"/>
</dbReference>
<keyword evidence="6" id="KW-0518">Myosin</keyword>
<dbReference type="Gene3D" id="1.20.58.530">
    <property type="match status" value="1"/>
</dbReference>
<dbReference type="GO" id="GO:0016020">
    <property type="term" value="C:membrane"/>
    <property type="evidence" value="ECO:0007669"/>
    <property type="project" value="TreeGrafter"/>
</dbReference>
<dbReference type="InterPro" id="IPR027417">
    <property type="entry name" value="P-loop_NTPase"/>
</dbReference>
<feature type="compositionally biased region" description="Polar residues" evidence="8">
    <location>
        <begin position="712"/>
        <end position="726"/>
    </location>
</feature>
<dbReference type="Gene3D" id="1.20.120.720">
    <property type="entry name" value="Myosin VI head, motor domain, U50 subdomain"/>
    <property type="match status" value="1"/>
</dbReference>
<dbReference type="EMBL" id="CAJHNH020008190">
    <property type="protein sequence ID" value="CAG5135330.1"/>
    <property type="molecule type" value="Genomic_DNA"/>
</dbReference>
<keyword evidence="2" id="KW-0547">Nucleotide-binding</keyword>
<dbReference type="CDD" id="cd23767">
    <property type="entry name" value="IQCD"/>
    <property type="match status" value="1"/>
</dbReference>
<dbReference type="InterPro" id="IPR000048">
    <property type="entry name" value="IQ_motif_EF-hand-BS"/>
</dbReference>